<reference evidence="1 2" key="1">
    <citation type="submission" date="2017-06" db="EMBL/GenBank/DDBJ databases">
        <authorList>
            <person name="Kim H.J."/>
            <person name="Triplett B.A."/>
        </authorList>
    </citation>
    <scope>NUCLEOTIDE SEQUENCE [LARGE SCALE GENOMIC DNA]</scope>
    <source>
        <strain evidence="1 2">CGMCC 4.1858</strain>
    </source>
</reference>
<organism evidence="1 2">
    <name type="scientific">Actinacidiphila glaucinigra</name>
    <dbReference type="NCBI Taxonomy" id="235986"/>
    <lineage>
        <taxon>Bacteria</taxon>
        <taxon>Bacillati</taxon>
        <taxon>Actinomycetota</taxon>
        <taxon>Actinomycetes</taxon>
        <taxon>Kitasatosporales</taxon>
        <taxon>Streptomycetaceae</taxon>
        <taxon>Actinacidiphila</taxon>
    </lineage>
</organism>
<keyword evidence="2" id="KW-1185">Reference proteome</keyword>
<dbReference type="Gene3D" id="2.160.20.80">
    <property type="entry name" value="E3 ubiquitin-protein ligase SopA"/>
    <property type="match status" value="1"/>
</dbReference>
<dbReference type="Pfam" id="PF13599">
    <property type="entry name" value="Pentapeptide_4"/>
    <property type="match status" value="1"/>
</dbReference>
<dbReference type="InterPro" id="IPR051082">
    <property type="entry name" value="Pentapeptide-BTB/POZ_domain"/>
</dbReference>
<proteinExistence type="predicted"/>
<dbReference type="PANTHER" id="PTHR14136:SF17">
    <property type="entry name" value="BTB_POZ DOMAIN-CONTAINING PROTEIN KCTD9"/>
    <property type="match status" value="1"/>
</dbReference>
<dbReference type="Proteomes" id="UP000198280">
    <property type="component" value="Unassembled WGS sequence"/>
</dbReference>
<evidence type="ECO:0000313" key="1">
    <source>
        <dbReference type="EMBL" id="SNS80057.1"/>
    </source>
</evidence>
<protein>
    <submittedName>
        <fullName evidence="1">Uncharacterized protein YjbI, contains pentapeptide repeats</fullName>
    </submittedName>
</protein>
<dbReference type="EMBL" id="FZOF01000008">
    <property type="protein sequence ID" value="SNS80057.1"/>
    <property type="molecule type" value="Genomic_DNA"/>
</dbReference>
<dbReference type="PANTHER" id="PTHR14136">
    <property type="entry name" value="BTB_POZ DOMAIN-CONTAINING PROTEIN KCTD9"/>
    <property type="match status" value="1"/>
</dbReference>
<gene>
    <name evidence="1" type="ORF">SAMN05216252_108345</name>
</gene>
<sequence>MAAMTFKAPQSLSELPYAQALEPFDGSGLGVEERYDTVHFDGLTLDEQDAGGAVFLECAITDTVLEGGSLRRARFNEVWLQGDRFVGASAAETNWMDVTADSCVLAGVEAFGAVLRRVVFRRCKFDSVNLRAARLHEVVFEDCVLRDVDLGGARLQDVSFPGTALERLRLGRAELDAADLRGATRLDLADGHDSLRGAVIGSAQLLDLAPALAAALGIVVRDGEEERPRRPRRR</sequence>
<dbReference type="InterPro" id="IPR001646">
    <property type="entry name" value="5peptide_repeat"/>
</dbReference>
<dbReference type="OrthoDB" id="2579959at2"/>
<name>A0A239HFB8_9ACTN</name>
<dbReference type="SUPFAM" id="SSF141571">
    <property type="entry name" value="Pentapeptide repeat-like"/>
    <property type="match status" value="1"/>
</dbReference>
<accession>A0A239HFB8</accession>
<dbReference type="AlphaFoldDB" id="A0A239HFB8"/>
<evidence type="ECO:0000313" key="2">
    <source>
        <dbReference type="Proteomes" id="UP000198280"/>
    </source>
</evidence>